<feature type="transmembrane region" description="Helical" evidence="1">
    <location>
        <begin position="84"/>
        <end position="105"/>
    </location>
</feature>
<feature type="transmembrane region" description="Helical" evidence="1">
    <location>
        <begin position="205"/>
        <end position="221"/>
    </location>
</feature>
<protein>
    <submittedName>
        <fullName evidence="3">Membrane protein</fullName>
    </submittedName>
</protein>
<feature type="transmembrane region" description="Helical" evidence="1">
    <location>
        <begin position="257"/>
        <end position="279"/>
    </location>
</feature>
<keyword evidence="4" id="KW-1185">Reference proteome</keyword>
<dbReference type="InterPro" id="IPR052710">
    <property type="entry name" value="CAAX_protease"/>
</dbReference>
<feature type="transmembrane region" description="Helical" evidence="1">
    <location>
        <begin position="28"/>
        <end position="53"/>
    </location>
</feature>
<organism evidence="3 4">
    <name type="scientific">Stenotrophomonas nitritireducens</name>
    <dbReference type="NCBI Taxonomy" id="83617"/>
    <lineage>
        <taxon>Bacteria</taxon>
        <taxon>Pseudomonadati</taxon>
        <taxon>Pseudomonadota</taxon>
        <taxon>Gammaproteobacteria</taxon>
        <taxon>Lysobacterales</taxon>
        <taxon>Lysobacteraceae</taxon>
        <taxon>Stenotrophomonas</taxon>
    </lineage>
</organism>
<feature type="domain" description="CAAX prenyl protease 2/Lysostaphin resistance protein A-like" evidence="2">
    <location>
        <begin position="171"/>
        <end position="269"/>
    </location>
</feature>
<dbReference type="RefSeq" id="WP_055768682.1">
    <property type="nucleotide sequence ID" value="NZ_LDJG01000020.1"/>
</dbReference>
<evidence type="ECO:0000259" key="2">
    <source>
        <dbReference type="Pfam" id="PF02517"/>
    </source>
</evidence>
<dbReference type="EMBL" id="LDJG01000020">
    <property type="protein sequence ID" value="KRG55898.1"/>
    <property type="molecule type" value="Genomic_DNA"/>
</dbReference>
<dbReference type="PANTHER" id="PTHR36435:SF1">
    <property type="entry name" value="CAAX AMINO TERMINAL PROTEASE FAMILY PROTEIN"/>
    <property type="match status" value="1"/>
</dbReference>
<dbReference type="Pfam" id="PF02517">
    <property type="entry name" value="Rce1-like"/>
    <property type="match status" value="1"/>
</dbReference>
<name>A0ABR5NHT2_9GAMM</name>
<feature type="transmembrane region" description="Helical" evidence="1">
    <location>
        <begin position="233"/>
        <end position="250"/>
    </location>
</feature>
<evidence type="ECO:0000313" key="4">
    <source>
        <dbReference type="Proteomes" id="UP000050902"/>
    </source>
</evidence>
<proteinExistence type="predicted"/>
<gene>
    <name evidence="3" type="ORF">ABB22_13350</name>
</gene>
<dbReference type="Proteomes" id="UP000050902">
    <property type="component" value="Unassembled WGS sequence"/>
</dbReference>
<keyword evidence="1" id="KW-0472">Membrane</keyword>
<feature type="transmembrane region" description="Helical" evidence="1">
    <location>
        <begin position="167"/>
        <end position="185"/>
    </location>
</feature>
<reference evidence="3 4" key="1">
    <citation type="submission" date="2015-05" db="EMBL/GenBank/DDBJ databases">
        <title>Genome sequencing and analysis of members of genus Stenotrophomonas.</title>
        <authorList>
            <person name="Patil P.P."/>
            <person name="Midha S."/>
            <person name="Patil P.B."/>
        </authorList>
    </citation>
    <scope>NUCLEOTIDE SEQUENCE [LARGE SCALE GENOMIC DNA]</scope>
    <source>
        <strain evidence="3 4">DSM 12575</strain>
    </source>
</reference>
<sequence>MSAPPPVPLSVPPTTPPVSRQGSPLLGFGLDVLLAACILLGLSLFCGLAWGLWRGFEVGMAIAREGGGAPDAAQLGTQLGQPGALAQMLIALVSTGGAALVLYFWRRRAVPAERAASHAAARRGSTWAWTLLVAACVFVGSSLIGWGGKQLGIEPVPTNLPLMEQAMAHYPVFLVAFAVFLAPAYEELLFRRVLFGRLWAAGRPWLGMVLSGAAFAFIHEIPGTSGNGLPEILQLWLVYGGMGVAFAWLYRRTGTLWAAIAAHTLNNAVALAALVLFGIQ</sequence>
<dbReference type="PANTHER" id="PTHR36435">
    <property type="entry name" value="SLR1288 PROTEIN"/>
    <property type="match status" value="1"/>
</dbReference>
<keyword evidence="1" id="KW-1133">Transmembrane helix</keyword>
<accession>A0ABR5NHT2</accession>
<keyword evidence="1" id="KW-0812">Transmembrane</keyword>
<comment type="caution">
    <text evidence="3">The sequence shown here is derived from an EMBL/GenBank/DDBJ whole genome shotgun (WGS) entry which is preliminary data.</text>
</comment>
<dbReference type="InterPro" id="IPR003675">
    <property type="entry name" value="Rce1/LyrA-like_dom"/>
</dbReference>
<feature type="transmembrane region" description="Helical" evidence="1">
    <location>
        <begin position="126"/>
        <end position="147"/>
    </location>
</feature>
<evidence type="ECO:0000256" key="1">
    <source>
        <dbReference type="SAM" id="Phobius"/>
    </source>
</evidence>
<evidence type="ECO:0000313" key="3">
    <source>
        <dbReference type="EMBL" id="KRG55898.1"/>
    </source>
</evidence>